<dbReference type="RefSeq" id="WP_157460359.1">
    <property type="nucleotide sequence ID" value="NZ_WQLB01000026.1"/>
</dbReference>
<dbReference type="EMBL" id="WQLB01000026">
    <property type="protein sequence ID" value="MVN88299.1"/>
    <property type="molecule type" value="Genomic_DNA"/>
</dbReference>
<evidence type="ECO:0008006" key="3">
    <source>
        <dbReference type="Google" id="ProtNLM"/>
    </source>
</evidence>
<dbReference type="InterPro" id="IPR053842">
    <property type="entry name" value="NikA-like"/>
</dbReference>
<name>A0A7C9MAE3_9DEIO</name>
<comment type="caution">
    <text evidence="1">The sequence shown here is derived from an EMBL/GenBank/DDBJ whole genome shotgun (WGS) entry which is preliminary data.</text>
</comment>
<accession>A0A7C9MAE3</accession>
<evidence type="ECO:0000313" key="2">
    <source>
        <dbReference type="Proteomes" id="UP000483286"/>
    </source>
</evidence>
<reference evidence="1 2" key="1">
    <citation type="submission" date="2019-12" db="EMBL/GenBank/DDBJ databases">
        <title>Deinococcus sp. HMF7620 Genome sequencing and assembly.</title>
        <authorList>
            <person name="Kang H."/>
            <person name="Kim H."/>
            <person name="Joh K."/>
        </authorList>
    </citation>
    <scope>NUCLEOTIDE SEQUENCE [LARGE SCALE GENOMIC DNA]</scope>
    <source>
        <strain evidence="1 2">HMF7620</strain>
    </source>
</reference>
<gene>
    <name evidence="1" type="ORF">GO986_16255</name>
</gene>
<dbReference type="AlphaFoldDB" id="A0A7C9MAE3"/>
<dbReference type="Pfam" id="PF21983">
    <property type="entry name" value="NikA-like"/>
    <property type="match status" value="1"/>
</dbReference>
<sequence>MAKETRTPMTTDREKVVGVRLSDKEHEQIKAAADLAGLKVSQYLRMVGLKQSSKDLA</sequence>
<keyword evidence="2" id="KW-1185">Reference proteome</keyword>
<dbReference type="Proteomes" id="UP000483286">
    <property type="component" value="Unassembled WGS sequence"/>
</dbReference>
<evidence type="ECO:0000313" key="1">
    <source>
        <dbReference type="EMBL" id="MVN88299.1"/>
    </source>
</evidence>
<proteinExistence type="predicted"/>
<organism evidence="1 2">
    <name type="scientific">Deinococcus arboris</name>
    <dbReference type="NCBI Taxonomy" id="2682977"/>
    <lineage>
        <taxon>Bacteria</taxon>
        <taxon>Thermotogati</taxon>
        <taxon>Deinococcota</taxon>
        <taxon>Deinococci</taxon>
        <taxon>Deinococcales</taxon>
        <taxon>Deinococcaceae</taxon>
        <taxon>Deinococcus</taxon>
    </lineage>
</organism>
<protein>
    <recommendedName>
        <fullName evidence="3">Mobilization protein</fullName>
    </recommendedName>
</protein>